<sequence>MSAEHQHFYLTRKFPTSLEETFAITLREDFSVVASPPKWLVCFRGRQRGHHTAVCRAPDPVLAASDLSVNAAD</sequence>
<evidence type="ECO:0000313" key="1">
    <source>
        <dbReference type="EMBL" id="CAH0479915.1"/>
    </source>
</evidence>
<evidence type="ECO:0000313" key="2">
    <source>
        <dbReference type="Proteomes" id="UP001160483"/>
    </source>
</evidence>
<protein>
    <submittedName>
        <fullName evidence="1">Uncharacterized protein</fullName>
    </submittedName>
</protein>
<dbReference type="EMBL" id="CAKKTJ010000321">
    <property type="protein sequence ID" value="CAH0479915.1"/>
    <property type="molecule type" value="Genomic_DNA"/>
</dbReference>
<reference evidence="1" key="1">
    <citation type="submission" date="2021-11" db="EMBL/GenBank/DDBJ databases">
        <authorList>
            <person name="Islam A."/>
            <person name="Islam S."/>
            <person name="Flora M.S."/>
            <person name="Rahman M."/>
            <person name="Ziaur R.M."/>
            <person name="Epstein J.H."/>
            <person name="Hassan M."/>
            <person name="Klassen M."/>
            <person name="Woodard K."/>
            <person name="Webb A."/>
            <person name="Webby R.J."/>
            <person name="El Zowalaty M.E."/>
        </authorList>
    </citation>
    <scope>NUCLEOTIDE SEQUENCE</scope>
    <source>
        <strain evidence="1">Pbs3</strain>
    </source>
</reference>
<gene>
    <name evidence="1" type="ORF">PBS003_LOCUS6546</name>
</gene>
<name>A0AAU9L327_9STRA</name>
<comment type="caution">
    <text evidence="1">The sequence shown here is derived from an EMBL/GenBank/DDBJ whole genome shotgun (WGS) entry which is preliminary data.</text>
</comment>
<dbReference type="AlphaFoldDB" id="A0AAU9L327"/>
<proteinExistence type="predicted"/>
<organism evidence="1 2">
    <name type="scientific">Peronospora belbahrii</name>
    <dbReference type="NCBI Taxonomy" id="622444"/>
    <lineage>
        <taxon>Eukaryota</taxon>
        <taxon>Sar</taxon>
        <taxon>Stramenopiles</taxon>
        <taxon>Oomycota</taxon>
        <taxon>Peronosporomycetes</taxon>
        <taxon>Peronosporales</taxon>
        <taxon>Peronosporaceae</taxon>
        <taxon>Peronospora</taxon>
    </lineage>
</organism>
<accession>A0AAU9L327</accession>
<dbReference type="Proteomes" id="UP001160483">
    <property type="component" value="Unassembled WGS sequence"/>
</dbReference>